<keyword evidence="2" id="KW-1185">Reference proteome</keyword>
<organism evidence="1 2">
    <name type="scientific">Eleusine coracana subsp. coracana</name>
    <dbReference type="NCBI Taxonomy" id="191504"/>
    <lineage>
        <taxon>Eukaryota</taxon>
        <taxon>Viridiplantae</taxon>
        <taxon>Streptophyta</taxon>
        <taxon>Embryophyta</taxon>
        <taxon>Tracheophyta</taxon>
        <taxon>Spermatophyta</taxon>
        <taxon>Magnoliopsida</taxon>
        <taxon>Liliopsida</taxon>
        <taxon>Poales</taxon>
        <taxon>Poaceae</taxon>
        <taxon>PACMAD clade</taxon>
        <taxon>Chloridoideae</taxon>
        <taxon>Cynodonteae</taxon>
        <taxon>Eleusininae</taxon>
        <taxon>Eleusine</taxon>
    </lineage>
</organism>
<proteinExistence type="predicted"/>
<sequence>MFEPEILCSDNNIAVVRVTYNSGARHIESVRDLAVADCDYRAHSDDELPSLEAMPNPKPLLFHPEETALFPCTGGDGDDFVMTILRPAYGRLRYDLHIFSSRTNTWMKRLALQDPPSPDTDYIGHETDKVISLGGGTFGWVDLWHGVLLCNVLDDDAPGRRPEADRDHANNTSKRPQMVDSSWLLEPCVGKNATEGWTAVTWKMKLSGSQWMPEHRTIFRRSSIVHQLGHDHSDSSALRNLVVAGPLSSMDGGDSVYLMAKADSEDKNAWAIALNIWQRMMLRLFVEQYENALRDKVEKEDIADFHSFKSTVPCVTHYDIEKQF</sequence>
<evidence type="ECO:0008006" key="3">
    <source>
        <dbReference type="Google" id="ProtNLM"/>
    </source>
</evidence>
<dbReference type="EMBL" id="BQKI01000013">
    <property type="protein sequence ID" value="GJN06870.1"/>
    <property type="molecule type" value="Genomic_DNA"/>
</dbReference>
<reference evidence="1" key="2">
    <citation type="submission" date="2021-12" db="EMBL/GenBank/DDBJ databases">
        <title>Resequencing data analysis of finger millet.</title>
        <authorList>
            <person name="Hatakeyama M."/>
            <person name="Aluri S."/>
            <person name="Balachadran M.T."/>
            <person name="Sivarajan S.R."/>
            <person name="Poveda L."/>
            <person name="Shimizu-Inatsugi R."/>
            <person name="Schlapbach R."/>
            <person name="Sreeman S.M."/>
            <person name="Shimizu K.K."/>
        </authorList>
    </citation>
    <scope>NUCLEOTIDE SEQUENCE</scope>
</reference>
<accession>A0AAV5D9G9</accession>
<gene>
    <name evidence="1" type="primary">ga24640</name>
    <name evidence="1" type="ORF">PR202_ga24640</name>
</gene>
<dbReference type="AlphaFoldDB" id="A0AAV5D9G9"/>
<comment type="caution">
    <text evidence="1">The sequence shown here is derived from an EMBL/GenBank/DDBJ whole genome shotgun (WGS) entry which is preliminary data.</text>
</comment>
<evidence type="ECO:0000313" key="2">
    <source>
        <dbReference type="Proteomes" id="UP001054889"/>
    </source>
</evidence>
<evidence type="ECO:0000313" key="1">
    <source>
        <dbReference type="EMBL" id="GJN06870.1"/>
    </source>
</evidence>
<dbReference type="PANTHER" id="PTHR33074">
    <property type="entry name" value="EXPRESSED PROTEIN-RELATED"/>
    <property type="match status" value="1"/>
</dbReference>
<protein>
    <recommendedName>
        <fullName evidence="3">DUF1618 domain-containing protein</fullName>
    </recommendedName>
</protein>
<dbReference type="Proteomes" id="UP001054889">
    <property type="component" value="Unassembled WGS sequence"/>
</dbReference>
<name>A0AAV5D9G9_ELECO</name>
<reference evidence="1" key="1">
    <citation type="journal article" date="2018" name="DNA Res.">
        <title>Multiple hybrid de novo genome assembly of finger millet, an orphan allotetraploid crop.</title>
        <authorList>
            <person name="Hatakeyama M."/>
            <person name="Aluri S."/>
            <person name="Balachadran M.T."/>
            <person name="Sivarajan S.R."/>
            <person name="Patrignani A."/>
            <person name="Gruter S."/>
            <person name="Poveda L."/>
            <person name="Shimizu-Inatsugi R."/>
            <person name="Baeten J."/>
            <person name="Francoijs K.J."/>
            <person name="Nataraja K.N."/>
            <person name="Reddy Y.A.N."/>
            <person name="Phadnis S."/>
            <person name="Ravikumar R.L."/>
            <person name="Schlapbach R."/>
            <person name="Sreeman S.M."/>
            <person name="Shimizu K.K."/>
        </authorList>
    </citation>
    <scope>NUCLEOTIDE SEQUENCE</scope>
</reference>
<dbReference type="PANTHER" id="PTHR33074:SF102">
    <property type="entry name" value="DUF1618 DOMAIN-CONTAINING PROTEIN"/>
    <property type="match status" value="1"/>
</dbReference>